<dbReference type="InterPro" id="IPR003029">
    <property type="entry name" value="S1_domain"/>
</dbReference>
<dbReference type="Gene3D" id="2.40.50.140">
    <property type="entry name" value="Nucleic acid-binding proteins"/>
    <property type="match status" value="3"/>
</dbReference>
<keyword evidence="6" id="KW-1185">Reference proteome</keyword>
<dbReference type="Proteomes" id="UP000283530">
    <property type="component" value="Unassembled WGS sequence"/>
</dbReference>
<dbReference type="PROSITE" id="PS50126">
    <property type="entry name" value="S1"/>
    <property type="match status" value="3"/>
</dbReference>
<dbReference type="InterPro" id="IPR050437">
    <property type="entry name" value="Ribos_protein_bS1-like"/>
</dbReference>
<dbReference type="SUPFAM" id="SSF50249">
    <property type="entry name" value="Nucleic acid-binding proteins"/>
    <property type="match status" value="3"/>
</dbReference>
<gene>
    <name evidence="5" type="ORF">CKAN_02452700</name>
</gene>
<protein>
    <submittedName>
        <fullName evidence="5">Ribosomal protein S4</fullName>
    </submittedName>
</protein>
<dbReference type="STRING" id="337451.A0A3S3NHF5"/>
<evidence type="ECO:0000313" key="5">
    <source>
        <dbReference type="EMBL" id="RWR95196.1"/>
    </source>
</evidence>
<dbReference type="AlphaFoldDB" id="A0A3S3NHF5"/>
<dbReference type="FunFam" id="2.40.50.140:FF:000102">
    <property type="entry name" value="30S ribosomal protein S1"/>
    <property type="match status" value="1"/>
</dbReference>
<dbReference type="GO" id="GO:0005840">
    <property type="term" value="C:ribosome"/>
    <property type="evidence" value="ECO:0007669"/>
    <property type="project" value="UniProtKB-KW"/>
</dbReference>
<dbReference type="InterPro" id="IPR012340">
    <property type="entry name" value="NA-bd_OB-fold"/>
</dbReference>
<evidence type="ECO:0000256" key="3">
    <source>
        <dbReference type="ARBA" id="ARBA00023274"/>
    </source>
</evidence>
<evidence type="ECO:0000259" key="4">
    <source>
        <dbReference type="PROSITE" id="PS50126"/>
    </source>
</evidence>
<dbReference type="GO" id="GO:1990904">
    <property type="term" value="C:ribonucleoprotein complex"/>
    <property type="evidence" value="ECO:0007669"/>
    <property type="project" value="UniProtKB-KW"/>
</dbReference>
<dbReference type="Pfam" id="PF00575">
    <property type="entry name" value="S1"/>
    <property type="match status" value="2"/>
</dbReference>
<dbReference type="PANTHER" id="PTHR10724:SF7">
    <property type="entry name" value="SMALL RIBOSOMAL SUBUNIT PROTEIN BS1C"/>
    <property type="match status" value="1"/>
</dbReference>
<dbReference type="SMART" id="SM00316">
    <property type="entry name" value="S1"/>
    <property type="match status" value="3"/>
</dbReference>
<dbReference type="GO" id="GO:0009570">
    <property type="term" value="C:chloroplast stroma"/>
    <property type="evidence" value="ECO:0007669"/>
    <property type="project" value="TreeGrafter"/>
</dbReference>
<dbReference type="PANTHER" id="PTHR10724">
    <property type="entry name" value="30S RIBOSOMAL PROTEIN S1"/>
    <property type="match status" value="1"/>
</dbReference>
<dbReference type="EMBL" id="QPKB01000011">
    <property type="protein sequence ID" value="RWR95196.1"/>
    <property type="molecule type" value="Genomic_DNA"/>
</dbReference>
<dbReference type="GO" id="GO:0006412">
    <property type="term" value="P:translation"/>
    <property type="evidence" value="ECO:0007669"/>
    <property type="project" value="TreeGrafter"/>
</dbReference>
<comment type="similarity">
    <text evidence="1">Belongs to the bacterial ribosomal protein bS1 family.</text>
</comment>
<reference evidence="5 6" key="1">
    <citation type="journal article" date="2019" name="Nat. Plants">
        <title>Stout camphor tree genome fills gaps in understanding of flowering plant genome evolution.</title>
        <authorList>
            <person name="Chaw S.M."/>
            <person name="Liu Y.C."/>
            <person name="Wu Y.W."/>
            <person name="Wang H.Y."/>
            <person name="Lin C.I."/>
            <person name="Wu C.S."/>
            <person name="Ke H.M."/>
            <person name="Chang L.Y."/>
            <person name="Hsu C.Y."/>
            <person name="Yang H.T."/>
            <person name="Sudianto E."/>
            <person name="Hsu M.H."/>
            <person name="Wu K.P."/>
            <person name="Wang L.N."/>
            <person name="Leebens-Mack J.H."/>
            <person name="Tsai I.J."/>
        </authorList>
    </citation>
    <scope>NUCLEOTIDE SEQUENCE [LARGE SCALE GENOMIC DNA]</scope>
    <source>
        <strain evidence="6">cv. Chaw 1501</strain>
        <tissue evidence="5">Young leaves</tissue>
    </source>
</reference>
<proteinExistence type="inferred from homology"/>
<keyword evidence="2 5" id="KW-0689">Ribosomal protein</keyword>
<evidence type="ECO:0000256" key="2">
    <source>
        <dbReference type="ARBA" id="ARBA00022980"/>
    </source>
</evidence>
<accession>A0A3S3NHF5</accession>
<feature type="domain" description="S1 motif" evidence="4">
    <location>
        <begin position="188"/>
        <end position="256"/>
    </location>
</feature>
<organism evidence="5 6">
    <name type="scientific">Cinnamomum micranthum f. kanehirae</name>
    <dbReference type="NCBI Taxonomy" id="337451"/>
    <lineage>
        <taxon>Eukaryota</taxon>
        <taxon>Viridiplantae</taxon>
        <taxon>Streptophyta</taxon>
        <taxon>Embryophyta</taxon>
        <taxon>Tracheophyta</taxon>
        <taxon>Spermatophyta</taxon>
        <taxon>Magnoliopsida</taxon>
        <taxon>Magnoliidae</taxon>
        <taxon>Laurales</taxon>
        <taxon>Lauraceae</taxon>
        <taxon>Cinnamomum</taxon>
    </lineage>
</organism>
<sequence length="294" mass="32911">MKGVPFTLEDFHEAVNKYDYDFSVNDKVKGTIFHTDNNGALVDIGAKSLAYLPVKEACIHEIKHVKEAGLYPGLQEEFVIIGQQRVVDFILSMRRLQYNLAWERCRQLHAENAVVKGKVVKVKKDGAIVIVEGLHGFAWFPQISAKFTAELLDKELQLKFIKVDEDNSNLFLRCLKAMTASHAQIEIGSVVTGTVRSLQPYGAFIDIGGIHGLLHINEISYDRISDVGTVLQPGDTLKVMILKHNRQKGQLSLSTKRLEPIPGAMIRYPKLVFEKAEQMGLIFRKKLAQAAAKA</sequence>
<feature type="domain" description="S1 motif" evidence="4">
    <location>
        <begin position="112"/>
        <end position="175"/>
    </location>
</feature>
<keyword evidence="3" id="KW-0687">Ribonucleoprotein</keyword>
<evidence type="ECO:0000256" key="1">
    <source>
        <dbReference type="ARBA" id="ARBA00006767"/>
    </source>
</evidence>
<evidence type="ECO:0000313" key="6">
    <source>
        <dbReference type="Proteomes" id="UP000283530"/>
    </source>
</evidence>
<name>A0A3S3NHF5_9MAGN</name>
<feature type="domain" description="S1 motif" evidence="4">
    <location>
        <begin position="25"/>
        <end position="94"/>
    </location>
</feature>
<dbReference type="GO" id="GO:0003729">
    <property type="term" value="F:mRNA binding"/>
    <property type="evidence" value="ECO:0007669"/>
    <property type="project" value="TreeGrafter"/>
</dbReference>
<comment type="caution">
    <text evidence="5">The sequence shown here is derived from an EMBL/GenBank/DDBJ whole genome shotgun (WGS) entry which is preliminary data.</text>
</comment>
<dbReference type="OrthoDB" id="1725732at2759"/>
<dbReference type="GO" id="GO:0003735">
    <property type="term" value="F:structural constituent of ribosome"/>
    <property type="evidence" value="ECO:0007669"/>
    <property type="project" value="TreeGrafter"/>
</dbReference>